<keyword evidence="2" id="KW-1185">Reference proteome</keyword>
<dbReference type="Gene3D" id="3.50.30.30">
    <property type="match status" value="1"/>
</dbReference>
<name>Q2SVK9_BURTA</name>
<evidence type="ECO:0000313" key="2">
    <source>
        <dbReference type="Proteomes" id="UP000001930"/>
    </source>
</evidence>
<proteinExistence type="predicted"/>
<reference evidence="1 2" key="1">
    <citation type="journal article" date="2005" name="BMC Genomics">
        <title>Bacterial genome adaptation to niches: divergence of the potential virulence genes in three Burkholderia species of different survival strategies.</title>
        <authorList>
            <person name="Kim H.S."/>
            <person name="Schell M.A."/>
            <person name="Yu Y."/>
            <person name="Ulrich R.L."/>
            <person name="Sarria S.H."/>
            <person name="Nierman W.C."/>
            <person name="DeShazer D."/>
        </authorList>
    </citation>
    <scope>NUCLEOTIDE SEQUENCE [LARGE SCALE GENOMIC DNA]</scope>
    <source>
        <strain evidence="2">ATCC 700388 / DSM 13276 / CCUG 48851 / CIP 106301 / E264</strain>
    </source>
</reference>
<sequence>MRGRRQAPLLPRCGPMRAGRAVAHRIARAPGGIVSSTPPSARKRVGGFGQRRECTLKICGTHPAGRIATPHRDFRWPSPVWLGQTAPHAPCTAAGNARSQARRQHEQVLEETRMASLKSWTRRLLGASGCALSLALSTLGAAHADSAPDAPPSAWPSAALPDRAAVDVDASQLLPTPQLVRWQIDLDRRGLRSTGSPAHERYIDVLHRRLARAGVPQIYTEAAALTRWTARHWRLDVADGAPRERIDVTGYLPYSGDTGRDGIVAPIRYLAAGQMPDADVAGKIAVVEWPSLPLSGAFFREHALRVFDPDNAFPPSAPYVRTSFMLGSLTAMLDSLQAAGAAGVVMVADTSSAEATDLYAPYDGRLRRVPGLFVDRATGARLALLAQRGATLRLSLDSSVEHVRTRNLIGIIPGMSDELTIVNSHTDGTNGIEDNGPNAIVAIAQYLSRLPRAALPRTVMILLSSGHFAGGVGAEDFLARHARDGLVARIACIVTIEHLGAQEWLPNARGALAPTGRAEPTALFMPAVPALVDAADALVRRANAAPAFVMPPLNPNGDGSADDAVWPGEGQYFWGLAHVPTINLITGPTYLLDYGVTTADKIDYARLRREIAATTQALLDLSRVPFAALRAVQLAMRAAAP</sequence>
<accession>Q2SVK9</accession>
<dbReference type="Gene3D" id="3.40.630.10">
    <property type="entry name" value="Zn peptidases"/>
    <property type="match status" value="1"/>
</dbReference>
<evidence type="ECO:0000313" key="1">
    <source>
        <dbReference type="EMBL" id="ABC38196.1"/>
    </source>
</evidence>
<protein>
    <submittedName>
        <fullName evidence="1">Uncharacterized protein</fullName>
    </submittedName>
</protein>
<dbReference type="SUPFAM" id="SSF53187">
    <property type="entry name" value="Zn-dependent exopeptidases"/>
    <property type="match status" value="1"/>
</dbReference>
<dbReference type="KEGG" id="bte:BTH_I2523"/>
<gene>
    <name evidence="1" type="ordered locus">BTH_I2523</name>
</gene>
<dbReference type="Proteomes" id="UP000001930">
    <property type="component" value="Chromosome I"/>
</dbReference>
<dbReference type="HOGENOM" id="CLU_028658_1_0_4"/>
<dbReference type="EMBL" id="CP000086">
    <property type="protein sequence ID" value="ABC38196.1"/>
    <property type="molecule type" value="Genomic_DNA"/>
</dbReference>
<organism evidence="1 2">
    <name type="scientific">Burkholderia thailandensis (strain ATCC 700388 / DSM 13276 / CCUG 48851 / CIP 106301 / E264)</name>
    <dbReference type="NCBI Taxonomy" id="271848"/>
    <lineage>
        <taxon>Bacteria</taxon>
        <taxon>Pseudomonadati</taxon>
        <taxon>Pseudomonadota</taxon>
        <taxon>Betaproteobacteria</taxon>
        <taxon>Burkholderiales</taxon>
        <taxon>Burkholderiaceae</taxon>
        <taxon>Burkholderia</taxon>
        <taxon>pseudomallei group</taxon>
    </lineage>
</organism>
<dbReference type="AlphaFoldDB" id="Q2SVK9"/>